<dbReference type="GO" id="GO:0005524">
    <property type="term" value="F:ATP binding"/>
    <property type="evidence" value="ECO:0007669"/>
    <property type="project" value="UniProtKB-UniRule"/>
</dbReference>
<keyword evidence="3 4" id="KW-0067">ATP-binding</keyword>
<dbReference type="GO" id="GO:0003723">
    <property type="term" value="F:RNA binding"/>
    <property type="evidence" value="ECO:0007669"/>
    <property type="project" value="UniProtKB-UniRule"/>
</dbReference>
<evidence type="ECO:0000256" key="3">
    <source>
        <dbReference type="ARBA" id="ARBA00022840"/>
    </source>
</evidence>
<keyword evidence="2 4" id="KW-0378">Hydrolase</keyword>
<name>S8C0R2_9LAMI</name>
<comment type="function">
    <text evidence="4">RNA helicase.</text>
</comment>
<organism evidence="5 6">
    <name type="scientific">Genlisea aurea</name>
    <dbReference type="NCBI Taxonomy" id="192259"/>
    <lineage>
        <taxon>Eukaryota</taxon>
        <taxon>Viridiplantae</taxon>
        <taxon>Streptophyta</taxon>
        <taxon>Embryophyta</taxon>
        <taxon>Tracheophyta</taxon>
        <taxon>Spermatophyta</taxon>
        <taxon>Magnoliopsida</taxon>
        <taxon>eudicotyledons</taxon>
        <taxon>Gunneridae</taxon>
        <taxon>Pentapetalae</taxon>
        <taxon>asterids</taxon>
        <taxon>lamiids</taxon>
        <taxon>Lamiales</taxon>
        <taxon>Lentibulariaceae</taxon>
        <taxon>Genlisea</taxon>
    </lineage>
</organism>
<dbReference type="GO" id="GO:0016787">
    <property type="term" value="F:hydrolase activity"/>
    <property type="evidence" value="ECO:0007669"/>
    <property type="project" value="UniProtKB-KW"/>
</dbReference>
<keyword evidence="1 4" id="KW-0547">Nucleotide-binding</keyword>
<evidence type="ECO:0000256" key="4">
    <source>
        <dbReference type="RuleBase" id="RU365068"/>
    </source>
</evidence>
<dbReference type="EC" id="3.6.4.13" evidence="4"/>
<comment type="similarity">
    <text evidence="4">Belongs to the DEAD box helicase family.</text>
</comment>
<accession>S8C0R2</accession>
<keyword evidence="4" id="KW-0694">RNA-binding</keyword>
<dbReference type="InterPro" id="IPR027417">
    <property type="entry name" value="P-loop_NTPase"/>
</dbReference>
<comment type="catalytic activity">
    <reaction evidence="4">
        <text>ATP + H2O = ADP + phosphate + H(+)</text>
        <dbReference type="Rhea" id="RHEA:13065"/>
        <dbReference type="ChEBI" id="CHEBI:15377"/>
        <dbReference type="ChEBI" id="CHEBI:15378"/>
        <dbReference type="ChEBI" id="CHEBI:30616"/>
        <dbReference type="ChEBI" id="CHEBI:43474"/>
        <dbReference type="ChEBI" id="CHEBI:456216"/>
        <dbReference type="EC" id="3.6.4.13"/>
    </reaction>
</comment>
<comment type="caution">
    <text evidence="5">The sequence shown here is derived from an EMBL/GenBank/DDBJ whole genome shotgun (WGS) entry which is preliminary data.</text>
</comment>
<sequence length="198" mass="22597">MNHHTLKDDFKEYPNIIASTPDCLLSCMENGFIPNEVLQKSALRLIIDDVDQLLLDGNESQLNKIAALVPESCHCIIISNDPSCDLKQLKNLVRTAPYIITLDESDSINVEVIPCNVFQHYICCNEDDKANVLFRLWWLRVFSKNVVIFTNSIETGSWLKRFLEQFGVKSDVISFESPSTSQEQILKVFICTLYTYGI</sequence>
<dbReference type="PANTHER" id="PTHR24031">
    <property type="entry name" value="RNA HELICASE"/>
    <property type="match status" value="1"/>
</dbReference>
<comment type="domain">
    <text evidence="4">The Q motif is unique to and characteristic of the DEAD box family of RNA helicases and controls ATP binding and hydrolysis.</text>
</comment>
<keyword evidence="4" id="KW-0347">Helicase</keyword>
<evidence type="ECO:0000256" key="2">
    <source>
        <dbReference type="ARBA" id="ARBA00022801"/>
    </source>
</evidence>
<evidence type="ECO:0000256" key="1">
    <source>
        <dbReference type="ARBA" id="ARBA00022741"/>
    </source>
</evidence>
<evidence type="ECO:0000313" key="6">
    <source>
        <dbReference type="Proteomes" id="UP000015453"/>
    </source>
</evidence>
<dbReference type="GO" id="GO:0003724">
    <property type="term" value="F:RNA helicase activity"/>
    <property type="evidence" value="ECO:0007669"/>
    <property type="project" value="UniProtKB-EC"/>
</dbReference>
<dbReference type="Proteomes" id="UP000015453">
    <property type="component" value="Unassembled WGS sequence"/>
</dbReference>
<evidence type="ECO:0000313" key="5">
    <source>
        <dbReference type="EMBL" id="EPS60234.1"/>
    </source>
</evidence>
<dbReference type="AlphaFoldDB" id="S8C0R2"/>
<dbReference type="EMBL" id="AUSU01007718">
    <property type="protein sequence ID" value="EPS60234.1"/>
    <property type="molecule type" value="Genomic_DNA"/>
</dbReference>
<reference evidence="5 6" key="1">
    <citation type="journal article" date="2013" name="BMC Genomics">
        <title>The miniature genome of a carnivorous plant Genlisea aurea contains a low number of genes and short non-coding sequences.</title>
        <authorList>
            <person name="Leushkin E.V."/>
            <person name="Sutormin R.A."/>
            <person name="Nabieva E.R."/>
            <person name="Penin A.A."/>
            <person name="Kondrashov A.S."/>
            <person name="Logacheva M.D."/>
        </authorList>
    </citation>
    <scope>NUCLEOTIDE SEQUENCE [LARGE SCALE GENOMIC DNA]</scope>
</reference>
<gene>
    <name evidence="5" type="ORF">M569_14570</name>
</gene>
<dbReference type="SUPFAM" id="SSF52540">
    <property type="entry name" value="P-loop containing nucleoside triphosphate hydrolases"/>
    <property type="match status" value="1"/>
</dbReference>
<feature type="non-terminal residue" evidence="5">
    <location>
        <position position="198"/>
    </location>
</feature>
<proteinExistence type="inferred from homology"/>
<keyword evidence="6" id="KW-1185">Reference proteome</keyword>
<dbReference type="Gene3D" id="3.40.50.300">
    <property type="entry name" value="P-loop containing nucleotide triphosphate hydrolases"/>
    <property type="match status" value="2"/>
</dbReference>
<protein>
    <recommendedName>
        <fullName evidence="4">ATP-dependent RNA helicase</fullName>
        <ecNumber evidence="4">3.6.4.13</ecNumber>
    </recommendedName>
</protein>